<keyword evidence="1" id="KW-1133">Transmembrane helix</keyword>
<dbReference type="Proteomes" id="UP000501991">
    <property type="component" value="Chromosome"/>
</dbReference>
<name>A0A6C1B6Y3_9RHOO</name>
<organism evidence="2 3">
    <name type="scientific">Nitrogeniibacter mangrovi</name>
    <dbReference type="NCBI Taxonomy" id="2016596"/>
    <lineage>
        <taxon>Bacteria</taxon>
        <taxon>Pseudomonadati</taxon>
        <taxon>Pseudomonadota</taxon>
        <taxon>Betaproteobacteria</taxon>
        <taxon>Rhodocyclales</taxon>
        <taxon>Zoogloeaceae</taxon>
        <taxon>Nitrogeniibacter</taxon>
    </lineage>
</organism>
<sequence length="152" mass="15638">MNTSIDRLVTLVAGTLFGFGLSWATMIRPEVVLSFLTFDDLGLLFVLGAATGLNLIVFQLVPRLRRRALLGGAFEPRPFQVDRRSLAGGALFGVGWGICGVCPGPALAGLGAGNPDLLIALGGIFAGALLHGLTVGRRECPAPAPVAAATAD</sequence>
<keyword evidence="3" id="KW-1185">Reference proteome</keyword>
<keyword evidence="1" id="KW-0472">Membrane</keyword>
<dbReference type="InterPro" id="IPR046513">
    <property type="entry name" value="DUF6691"/>
</dbReference>
<reference evidence="2 3" key="1">
    <citation type="submission" date="2020-02" db="EMBL/GenBank/DDBJ databases">
        <title>Nitrogenibacter mangrovi gen. nov., sp. nov. isolated from mangrove sediment, a denitrifying betaproteobacterium.</title>
        <authorList>
            <person name="Liao H."/>
            <person name="Tian Y."/>
        </authorList>
    </citation>
    <scope>NUCLEOTIDE SEQUENCE [LARGE SCALE GENOMIC DNA]</scope>
    <source>
        <strain evidence="2 3">M9-3-2</strain>
    </source>
</reference>
<proteinExistence type="predicted"/>
<dbReference type="Pfam" id="PF20398">
    <property type="entry name" value="DUF6691"/>
    <property type="match status" value="1"/>
</dbReference>
<dbReference type="EMBL" id="CP048836">
    <property type="protein sequence ID" value="QID19522.1"/>
    <property type="molecule type" value="Genomic_DNA"/>
</dbReference>
<dbReference type="AlphaFoldDB" id="A0A6C1B6Y3"/>
<evidence type="ECO:0000313" key="2">
    <source>
        <dbReference type="EMBL" id="QID19522.1"/>
    </source>
</evidence>
<evidence type="ECO:0000313" key="3">
    <source>
        <dbReference type="Proteomes" id="UP000501991"/>
    </source>
</evidence>
<dbReference type="KEGG" id="azq:G3580_19000"/>
<evidence type="ECO:0000256" key="1">
    <source>
        <dbReference type="SAM" id="Phobius"/>
    </source>
</evidence>
<feature type="transmembrane region" description="Helical" evidence="1">
    <location>
        <begin position="86"/>
        <end position="111"/>
    </location>
</feature>
<dbReference type="RefSeq" id="WP_173768211.1">
    <property type="nucleotide sequence ID" value="NZ_CP048836.1"/>
</dbReference>
<protein>
    <submittedName>
        <fullName evidence="2">YeeE/YedE family protein</fullName>
    </submittedName>
</protein>
<feature type="transmembrane region" description="Helical" evidence="1">
    <location>
        <begin position="40"/>
        <end position="61"/>
    </location>
</feature>
<keyword evidence="1" id="KW-0812">Transmembrane</keyword>
<accession>A0A6C1B6Y3</accession>
<gene>
    <name evidence="2" type="ORF">G3580_19000</name>
</gene>
<feature type="transmembrane region" description="Helical" evidence="1">
    <location>
        <begin position="117"/>
        <end position="135"/>
    </location>
</feature>